<dbReference type="Proteomes" id="UP001318040">
    <property type="component" value="Chromosome 7"/>
</dbReference>
<organism evidence="3 4">
    <name type="scientific">Petromyzon marinus</name>
    <name type="common">Sea lamprey</name>
    <dbReference type="NCBI Taxonomy" id="7757"/>
    <lineage>
        <taxon>Eukaryota</taxon>
        <taxon>Metazoa</taxon>
        <taxon>Chordata</taxon>
        <taxon>Craniata</taxon>
        <taxon>Vertebrata</taxon>
        <taxon>Cyclostomata</taxon>
        <taxon>Hyperoartia</taxon>
        <taxon>Petromyzontiformes</taxon>
        <taxon>Petromyzontidae</taxon>
        <taxon>Petromyzon</taxon>
    </lineage>
</organism>
<feature type="transmembrane region" description="Helical" evidence="2">
    <location>
        <begin position="214"/>
        <end position="234"/>
    </location>
</feature>
<accession>A0AAJ7WP01</accession>
<feature type="compositionally biased region" description="Polar residues" evidence="1">
    <location>
        <begin position="8"/>
        <end position="19"/>
    </location>
</feature>
<reference evidence="4" key="1">
    <citation type="submission" date="2025-08" db="UniProtKB">
        <authorList>
            <consortium name="RefSeq"/>
        </authorList>
    </citation>
    <scope>IDENTIFICATION</scope>
    <source>
        <tissue evidence="4">Sperm</tissue>
    </source>
</reference>
<feature type="transmembrane region" description="Helical" evidence="2">
    <location>
        <begin position="109"/>
        <end position="130"/>
    </location>
</feature>
<evidence type="ECO:0000313" key="4">
    <source>
        <dbReference type="RefSeq" id="XP_032804844.1"/>
    </source>
</evidence>
<protein>
    <submittedName>
        <fullName evidence="4">Uncharacterized protein LOC116939913</fullName>
    </submittedName>
</protein>
<dbReference type="KEGG" id="pmrn:116939913"/>
<gene>
    <name evidence="4" type="primary">LOC116939913</name>
</gene>
<keyword evidence="2" id="KW-0812">Transmembrane</keyword>
<proteinExistence type="predicted"/>
<keyword evidence="2" id="KW-1133">Transmembrane helix</keyword>
<sequence length="247" mass="26968">MEGKHSGKQNVTVSSTGTTEYDDYGMATGGQMDDPEEQESCRAGHLDPEPTLSQRAGRWLGWWSGWWVTWWLGWALGYVELGLMVGWFTGELGMQAGTCFGRLIPADMMVWWLGLWVSAAAGELAGSVLPPWAARSVVATLGIFVVGSVIALLQRALGHAGQLIRDTVRKYVRHSEVELVVDVMFGLVVGVAVFLFSVTVIVFDMLYEYVGLSWPALGGASLGFFFGSVCLAFYRTLVSPPCSQTKQ</sequence>
<evidence type="ECO:0000313" key="3">
    <source>
        <dbReference type="Proteomes" id="UP001318040"/>
    </source>
</evidence>
<keyword evidence="3" id="KW-1185">Reference proteome</keyword>
<feature type="transmembrane region" description="Helical" evidence="2">
    <location>
        <begin position="68"/>
        <end position="88"/>
    </location>
</feature>
<dbReference type="AlphaFoldDB" id="A0AAJ7WP01"/>
<dbReference type="RefSeq" id="XP_032804844.1">
    <property type="nucleotide sequence ID" value="XM_032948953.1"/>
</dbReference>
<feature type="transmembrane region" description="Helical" evidence="2">
    <location>
        <begin position="136"/>
        <end position="158"/>
    </location>
</feature>
<feature type="transmembrane region" description="Helical" evidence="2">
    <location>
        <begin position="179"/>
        <end position="202"/>
    </location>
</feature>
<evidence type="ECO:0000256" key="1">
    <source>
        <dbReference type="SAM" id="MobiDB-lite"/>
    </source>
</evidence>
<name>A0AAJ7WP01_PETMA</name>
<feature type="compositionally biased region" description="Basic and acidic residues" evidence="1">
    <location>
        <begin position="39"/>
        <end position="48"/>
    </location>
</feature>
<keyword evidence="2" id="KW-0472">Membrane</keyword>
<evidence type="ECO:0000256" key="2">
    <source>
        <dbReference type="SAM" id="Phobius"/>
    </source>
</evidence>
<feature type="region of interest" description="Disordered" evidence="1">
    <location>
        <begin position="1"/>
        <end position="48"/>
    </location>
</feature>